<proteinExistence type="predicted"/>
<dbReference type="AlphaFoldDB" id="A0A645EPV5"/>
<protein>
    <submittedName>
        <fullName evidence="1">Uncharacterized protein</fullName>
    </submittedName>
</protein>
<comment type="caution">
    <text evidence="1">The sequence shown here is derived from an EMBL/GenBank/DDBJ whole genome shotgun (WGS) entry which is preliminary data.</text>
</comment>
<gene>
    <name evidence="1" type="ORF">SDC9_150706</name>
</gene>
<name>A0A645EPV5_9ZZZZ</name>
<evidence type="ECO:0000313" key="1">
    <source>
        <dbReference type="EMBL" id="MPN03476.1"/>
    </source>
</evidence>
<sequence length="136" mass="14873">MHPRKPHAGHLRDDGVRSRGDEQPVICIRKGLSSIGPFYQHLPRLRTDLQHLAAGEGPDAGCLKLLLGALKQPLPGHLIPRQIVRQSAGRVGQIAALFVNRDFTVGPQALELGRRRHARRVPADDDNFHAALPSSA</sequence>
<dbReference type="EMBL" id="VSSQ01049393">
    <property type="protein sequence ID" value="MPN03476.1"/>
    <property type="molecule type" value="Genomic_DNA"/>
</dbReference>
<reference evidence="1" key="1">
    <citation type="submission" date="2019-08" db="EMBL/GenBank/DDBJ databases">
        <authorList>
            <person name="Kucharzyk K."/>
            <person name="Murdoch R.W."/>
            <person name="Higgins S."/>
            <person name="Loffler F."/>
        </authorList>
    </citation>
    <scope>NUCLEOTIDE SEQUENCE</scope>
</reference>
<accession>A0A645EPV5</accession>
<organism evidence="1">
    <name type="scientific">bioreactor metagenome</name>
    <dbReference type="NCBI Taxonomy" id="1076179"/>
    <lineage>
        <taxon>unclassified sequences</taxon>
        <taxon>metagenomes</taxon>
        <taxon>ecological metagenomes</taxon>
    </lineage>
</organism>